<evidence type="ECO:0000313" key="2">
    <source>
        <dbReference type="Proteomes" id="UP000789901"/>
    </source>
</evidence>
<organism evidence="1 2">
    <name type="scientific">Gigaspora margarita</name>
    <dbReference type="NCBI Taxonomy" id="4874"/>
    <lineage>
        <taxon>Eukaryota</taxon>
        <taxon>Fungi</taxon>
        <taxon>Fungi incertae sedis</taxon>
        <taxon>Mucoromycota</taxon>
        <taxon>Glomeromycotina</taxon>
        <taxon>Glomeromycetes</taxon>
        <taxon>Diversisporales</taxon>
        <taxon>Gigasporaceae</taxon>
        <taxon>Gigaspora</taxon>
    </lineage>
</organism>
<dbReference type="EMBL" id="CAJVQB010121124">
    <property type="protein sequence ID" value="CAG8853189.1"/>
    <property type="molecule type" value="Genomic_DNA"/>
</dbReference>
<comment type="caution">
    <text evidence="1">The sequence shown here is derived from an EMBL/GenBank/DDBJ whole genome shotgun (WGS) entry which is preliminary data.</text>
</comment>
<feature type="non-terminal residue" evidence="1">
    <location>
        <position position="1"/>
    </location>
</feature>
<keyword evidence="2" id="KW-1185">Reference proteome</keyword>
<gene>
    <name evidence="1" type="ORF">GMARGA_LOCUS42010</name>
</gene>
<proteinExistence type="predicted"/>
<sequence length="119" mass="14059">SITETKIAQSSIGNLALSNPYYKIFTTNYDSIDKNKRETSLRIALMLALQLQQYIYNINKIPEVIHEFMQLELWETDGITDSDHVILKTSWKINLRAKPRRKKKTIRKCYQYDKTSEED</sequence>
<dbReference type="Proteomes" id="UP000789901">
    <property type="component" value="Unassembled WGS sequence"/>
</dbReference>
<protein>
    <submittedName>
        <fullName evidence="1">14366_t:CDS:1</fullName>
    </submittedName>
</protein>
<name>A0ABN7XD97_GIGMA</name>
<evidence type="ECO:0000313" key="1">
    <source>
        <dbReference type="EMBL" id="CAG8853189.1"/>
    </source>
</evidence>
<accession>A0ABN7XD97</accession>
<reference evidence="1 2" key="1">
    <citation type="submission" date="2021-06" db="EMBL/GenBank/DDBJ databases">
        <authorList>
            <person name="Kallberg Y."/>
            <person name="Tangrot J."/>
            <person name="Rosling A."/>
        </authorList>
    </citation>
    <scope>NUCLEOTIDE SEQUENCE [LARGE SCALE GENOMIC DNA]</scope>
    <source>
        <strain evidence="1 2">120-4 pot B 10/14</strain>
    </source>
</reference>